<accession>A0A0A9HA48</accession>
<reference evidence="1" key="2">
    <citation type="journal article" date="2015" name="Data Brief">
        <title>Shoot transcriptome of the giant reed, Arundo donax.</title>
        <authorList>
            <person name="Barrero R.A."/>
            <person name="Guerrero F.D."/>
            <person name="Moolhuijzen P."/>
            <person name="Goolsby J.A."/>
            <person name="Tidwell J."/>
            <person name="Bellgard S.E."/>
            <person name="Bellgard M.I."/>
        </authorList>
    </citation>
    <scope>NUCLEOTIDE SEQUENCE</scope>
    <source>
        <tissue evidence="1">Shoot tissue taken approximately 20 cm above the soil surface</tissue>
    </source>
</reference>
<sequence length="61" mass="6764">MNDQALAFAAAPPCYSSKAATFSVLCKNVFIVDLNNCTHEIHVRQKLRTTETHSTSFIHLA</sequence>
<organism evidence="1">
    <name type="scientific">Arundo donax</name>
    <name type="common">Giant reed</name>
    <name type="synonym">Donax arundinaceus</name>
    <dbReference type="NCBI Taxonomy" id="35708"/>
    <lineage>
        <taxon>Eukaryota</taxon>
        <taxon>Viridiplantae</taxon>
        <taxon>Streptophyta</taxon>
        <taxon>Embryophyta</taxon>
        <taxon>Tracheophyta</taxon>
        <taxon>Spermatophyta</taxon>
        <taxon>Magnoliopsida</taxon>
        <taxon>Liliopsida</taxon>
        <taxon>Poales</taxon>
        <taxon>Poaceae</taxon>
        <taxon>PACMAD clade</taxon>
        <taxon>Arundinoideae</taxon>
        <taxon>Arundineae</taxon>
        <taxon>Arundo</taxon>
    </lineage>
</organism>
<reference evidence="1" key="1">
    <citation type="submission" date="2014-09" db="EMBL/GenBank/DDBJ databases">
        <authorList>
            <person name="Magalhaes I.L.F."/>
            <person name="Oliveira U."/>
            <person name="Santos F.R."/>
            <person name="Vidigal T.H.D.A."/>
            <person name="Brescovit A.D."/>
            <person name="Santos A.J."/>
        </authorList>
    </citation>
    <scope>NUCLEOTIDE SEQUENCE</scope>
    <source>
        <tissue evidence="1">Shoot tissue taken approximately 20 cm above the soil surface</tissue>
    </source>
</reference>
<dbReference type="AlphaFoldDB" id="A0A0A9HA48"/>
<evidence type="ECO:0000313" key="1">
    <source>
        <dbReference type="EMBL" id="JAE34060.1"/>
    </source>
</evidence>
<protein>
    <submittedName>
        <fullName evidence="1">Uncharacterized protein</fullName>
    </submittedName>
</protein>
<proteinExistence type="predicted"/>
<name>A0A0A9HA48_ARUDO</name>
<dbReference type="EMBL" id="GBRH01163836">
    <property type="protein sequence ID" value="JAE34060.1"/>
    <property type="molecule type" value="Transcribed_RNA"/>
</dbReference>